<dbReference type="EMBL" id="CAJVPM010000434">
    <property type="protein sequence ID" value="CAG8444439.1"/>
    <property type="molecule type" value="Genomic_DNA"/>
</dbReference>
<organism evidence="1 2">
    <name type="scientific">Scutellospora calospora</name>
    <dbReference type="NCBI Taxonomy" id="85575"/>
    <lineage>
        <taxon>Eukaryota</taxon>
        <taxon>Fungi</taxon>
        <taxon>Fungi incertae sedis</taxon>
        <taxon>Mucoromycota</taxon>
        <taxon>Glomeromycotina</taxon>
        <taxon>Glomeromycetes</taxon>
        <taxon>Diversisporales</taxon>
        <taxon>Gigasporaceae</taxon>
        <taxon>Scutellospora</taxon>
    </lineage>
</organism>
<sequence>LFSQMYLPPECVNTMKYPAFWQNTKNPSLKNFLEFRLQIGRALEWKEDFKARILILFIWAVSEKGYMFQQTILWKEGIMEFENIGLCHLKEASSAVQKKQALSYTSNRLQYTPTHRINLQLFKTLDLQRIKRIRTAKRKHEDFNSRLLGTIVTEEDSDEGEGDEKKELESSDDEEHEIIVNENFLTFDEAVQRFGRLHSKLLAVDLLDDGLYFGLDGPTFKFPSQLFNIKVLRYEIRSIILLQGTYNAEGYCDFTIQINPYKEIFYYVDE</sequence>
<accession>A0ACA9JZT1</accession>
<keyword evidence="2" id="KW-1185">Reference proteome</keyword>
<protein>
    <submittedName>
        <fullName evidence="1">8109_t:CDS:1</fullName>
    </submittedName>
</protein>
<name>A0ACA9JZT1_9GLOM</name>
<reference evidence="1" key="1">
    <citation type="submission" date="2021-06" db="EMBL/GenBank/DDBJ databases">
        <authorList>
            <person name="Kallberg Y."/>
            <person name="Tangrot J."/>
            <person name="Rosling A."/>
        </authorList>
    </citation>
    <scope>NUCLEOTIDE SEQUENCE</scope>
    <source>
        <strain evidence="1">AU212A</strain>
    </source>
</reference>
<evidence type="ECO:0000313" key="1">
    <source>
        <dbReference type="EMBL" id="CAG8444439.1"/>
    </source>
</evidence>
<comment type="caution">
    <text evidence="1">The sequence shown here is derived from an EMBL/GenBank/DDBJ whole genome shotgun (WGS) entry which is preliminary data.</text>
</comment>
<dbReference type="Proteomes" id="UP000789860">
    <property type="component" value="Unassembled WGS sequence"/>
</dbReference>
<feature type="non-terminal residue" evidence="1">
    <location>
        <position position="1"/>
    </location>
</feature>
<evidence type="ECO:0000313" key="2">
    <source>
        <dbReference type="Proteomes" id="UP000789860"/>
    </source>
</evidence>
<proteinExistence type="predicted"/>
<gene>
    <name evidence="1" type="ORF">SCALOS_LOCUS838</name>
</gene>